<comment type="caution">
    <text evidence="1">The sequence shown here is derived from an EMBL/GenBank/DDBJ whole genome shotgun (WGS) entry which is preliminary data.</text>
</comment>
<keyword evidence="2" id="KW-1185">Reference proteome</keyword>
<dbReference type="EMBL" id="CAJVQA010011352">
    <property type="protein sequence ID" value="CAG8706434.1"/>
    <property type="molecule type" value="Genomic_DNA"/>
</dbReference>
<gene>
    <name evidence="1" type="ORF">CPELLU_LOCUS12103</name>
</gene>
<evidence type="ECO:0000313" key="2">
    <source>
        <dbReference type="Proteomes" id="UP000789759"/>
    </source>
</evidence>
<dbReference type="AlphaFoldDB" id="A0A9N9N6F7"/>
<sequence length="267" mass="29912">MQVKTKPSVYKTSKIYYKSLKESTSNKLSNIRKRLSTISSLDSGVSWLDESDNEEFPNLTHSNNSQDVVDNSNNNTISCNNFKIETSSEGICDRENDSSVVIPLKPTDCVTSKFIEIIETPPANVKLTENPASRLKRSFVPFGLTQTHNRTKNNLITTFNTSNSYASSNDPFMSTNAQITNNSCSDPERCSSGDVQAHQTISTKSSLVIPSQNNKTYNSHCSEIGGDMRSRNFVKTKECKNSFEKVKSRVKKFFIIKNRCGKTNPFK</sequence>
<dbReference type="Proteomes" id="UP000789759">
    <property type="component" value="Unassembled WGS sequence"/>
</dbReference>
<dbReference type="OrthoDB" id="2418663at2759"/>
<evidence type="ECO:0000313" key="1">
    <source>
        <dbReference type="EMBL" id="CAG8706434.1"/>
    </source>
</evidence>
<name>A0A9N9N6F7_9GLOM</name>
<proteinExistence type="predicted"/>
<accession>A0A9N9N6F7</accession>
<reference evidence="1" key="1">
    <citation type="submission" date="2021-06" db="EMBL/GenBank/DDBJ databases">
        <authorList>
            <person name="Kallberg Y."/>
            <person name="Tangrot J."/>
            <person name="Rosling A."/>
        </authorList>
    </citation>
    <scope>NUCLEOTIDE SEQUENCE</scope>
    <source>
        <strain evidence="1">FL966</strain>
    </source>
</reference>
<organism evidence="1 2">
    <name type="scientific">Cetraspora pellucida</name>
    <dbReference type="NCBI Taxonomy" id="1433469"/>
    <lineage>
        <taxon>Eukaryota</taxon>
        <taxon>Fungi</taxon>
        <taxon>Fungi incertae sedis</taxon>
        <taxon>Mucoromycota</taxon>
        <taxon>Glomeromycotina</taxon>
        <taxon>Glomeromycetes</taxon>
        <taxon>Diversisporales</taxon>
        <taxon>Gigasporaceae</taxon>
        <taxon>Cetraspora</taxon>
    </lineage>
</organism>
<protein>
    <submittedName>
        <fullName evidence="1">21938_t:CDS:1</fullName>
    </submittedName>
</protein>